<feature type="transmembrane region" description="Helical" evidence="12">
    <location>
        <begin position="521"/>
        <end position="542"/>
    </location>
</feature>
<keyword evidence="7 12" id="KW-0812">Transmembrane</keyword>
<dbReference type="EC" id="1.14.14.17" evidence="5 12"/>
<dbReference type="GO" id="GO:0004506">
    <property type="term" value="F:squalene monooxygenase activity"/>
    <property type="evidence" value="ECO:0007669"/>
    <property type="project" value="UniProtKB-UniRule"/>
</dbReference>
<comment type="subcellular location">
    <subcellularLocation>
        <location evidence="2 12">Membrane</location>
        <topology evidence="2 12">Multi-pass membrane protein</topology>
    </subcellularLocation>
</comment>
<evidence type="ECO:0000256" key="12">
    <source>
        <dbReference type="RuleBase" id="RU367121"/>
    </source>
</evidence>
<organism evidence="15 16">
    <name type="scientific">Iris pallida</name>
    <name type="common">Sweet iris</name>
    <dbReference type="NCBI Taxonomy" id="29817"/>
    <lineage>
        <taxon>Eukaryota</taxon>
        <taxon>Viridiplantae</taxon>
        <taxon>Streptophyta</taxon>
        <taxon>Embryophyta</taxon>
        <taxon>Tracheophyta</taxon>
        <taxon>Spermatophyta</taxon>
        <taxon>Magnoliopsida</taxon>
        <taxon>Liliopsida</taxon>
        <taxon>Asparagales</taxon>
        <taxon>Iridaceae</taxon>
        <taxon>Iridoideae</taxon>
        <taxon>Irideae</taxon>
        <taxon>Iris</taxon>
    </lineage>
</organism>
<feature type="transmembrane region" description="Helical" evidence="12">
    <location>
        <begin position="548"/>
        <end position="566"/>
    </location>
</feature>
<dbReference type="InterPro" id="IPR040125">
    <property type="entry name" value="Squalene_monox"/>
</dbReference>
<evidence type="ECO:0000256" key="9">
    <source>
        <dbReference type="ARBA" id="ARBA00022989"/>
    </source>
</evidence>
<evidence type="ECO:0000259" key="14">
    <source>
        <dbReference type="Pfam" id="PF08491"/>
    </source>
</evidence>
<dbReference type="PANTHER" id="PTHR10835:SF0">
    <property type="entry name" value="SQUALENE MONOOXYGENASE"/>
    <property type="match status" value="1"/>
</dbReference>
<evidence type="ECO:0000256" key="6">
    <source>
        <dbReference type="ARBA" id="ARBA00022630"/>
    </source>
</evidence>
<evidence type="ECO:0000313" key="16">
    <source>
        <dbReference type="Proteomes" id="UP001140949"/>
    </source>
</evidence>
<comment type="cofactor">
    <cofactor evidence="1 12">
        <name>FAD</name>
        <dbReference type="ChEBI" id="CHEBI:57692"/>
    </cofactor>
</comment>
<keyword evidence="15" id="KW-0503">Monooxygenase</keyword>
<feature type="region of interest" description="Disordered" evidence="13">
    <location>
        <begin position="97"/>
        <end position="121"/>
    </location>
</feature>
<keyword evidence="10 12" id="KW-0560">Oxidoreductase</keyword>
<dbReference type="Pfam" id="PF13450">
    <property type="entry name" value="NAD_binding_8"/>
    <property type="match status" value="1"/>
</dbReference>
<dbReference type="GO" id="GO:0016126">
    <property type="term" value="P:sterol biosynthetic process"/>
    <property type="evidence" value="ECO:0007669"/>
    <property type="project" value="UniProtKB-UniRule"/>
</dbReference>
<proteinExistence type="inferred from homology"/>
<dbReference type="Gene3D" id="3.50.50.60">
    <property type="entry name" value="FAD/NAD(P)-binding domain"/>
    <property type="match status" value="1"/>
</dbReference>
<comment type="catalytic activity">
    <reaction evidence="12">
        <text>squalene + reduced [NADPH--hemoprotein reductase] + O2 = (S)-2,3-epoxysqualene + oxidized [NADPH--hemoprotein reductase] + H2O + H(+)</text>
        <dbReference type="Rhea" id="RHEA:25282"/>
        <dbReference type="Rhea" id="RHEA-COMP:11964"/>
        <dbReference type="Rhea" id="RHEA-COMP:11965"/>
        <dbReference type="ChEBI" id="CHEBI:15377"/>
        <dbReference type="ChEBI" id="CHEBI:15378"/>
        <dbReference type="ChEBI" id="CHEBI:15379"/>
        <dbReference type="ChEBI" id="CHEBI:15440"/>
        <dbReference type="ChEBI" id="CHEBI:15441"/>
        <dbReference type="ChEBI" id="CHEBI:57618"/>
        <dbReference type="ChEBI" id="CHEBI:58210"/>
        <dbReference type="EC" id="1.14.14.17"/>
    </reaction>
</comment>
<dbReference type="FunFam" id="3.50.50.60:FF:000074">
    <property type="entry name" value="Squalene monooxygenase 2"/>
    <property type="match status" value="1"/>
</dbReference>
<dbReference type="InterPro" id="IPR013698">
    <property type="entry name" value="Squalene_epoxidase"/>
</dbReference>
<evidence type="ECO:0000256" key="13">
    <source>
        <dbReference type="SAM" id="MobiDB-lite"/>
    </source>
</evidence>
<protein>
    <recommendedName>
        <fullName evidence="5 12">Squalene monooxygenase</fullName>
        <ecNumber evidence="5 12">1.14.14.17</ecNumber>
    </recommendedName>
</protein>
<dbReference type="AlphaFoldDB" id="A0AAX6DYA0"/>
<dbReference type="PRINTS" id="PR00420">
    <property type="entry name" value="RNGMNOXGNASE"/>
</dbReference>
<evidence type="ECO:0000256" key="2">
    <source>
        <dbReference type="ARBA" id="ARBA00004141"/>
    </source>
</evidence>
<sequence length="593" mass="65162">MLTAATVHRFTNPLSLRTSRQRPAHIFRDESLKFGAPELSTGGRIVRELNEQRGRKKRMGVVMVLSQQHQHYLLGGIAASLLGLGLLFLLSRSHSKNESKQNGNRIRRSDEKFEVSDESGPDSDLADVIVVGAGVAGSALAYTIGKDGRRVHVIERDLREPDRIVGELLQPGGYLKLIELGLDDCMEEIDAQRISGYALFKDGKNTKLPYPLKKYHSDVAGRSFHNGRFIQRMREKAASIPNVKLEQGTVTALLEENGIVKGVSYKTKAGEELKAYAPLTVVCDGCFSNLRRTLCSPKVDVPSCFVGLVLENCQLPCPNHGHVILADPSPILFYPISSTEIRCLVDVPGQKVPPILNGEMANYLKTVVAPQIPSELHDAFISAIDRGSIRTMPNKSMPASPYPTPGALLMGDAFNMRHPLTGGGMTVALSDIVVLRNLLRPLDDLHDASSLCEYLESFYTLRKPVASTINTLAGALYKVFSASPDPARKEMRQACFDYLSLGGVFSNGPISLLSGLNPRPLVLVAHFFAVAIYGVWRLLLPFPSPKRLWIGVRLISCASAIIFPIMKAEGFRQMFFPATVPAYYRAPPALKHH</sequence>
<dbReference type="Pfam" id="PF08491">
    <property type="entry name" value="SE"/>
    <property type="match status" value="1"/>
</dbReference>
<evidence type="ECO:0000256" key="1">
    <source>
        <dbReference type="ARBA" id="ARBA00001974"/>
    </source>
</evidence>
<dbReference type="GO" id="GO:0005783">
    <property type="term" value="C:endoplasmic reticulum"/>
    <property type="evidence" value="ECO:0007669"/>
    <property type="project" value="TreeGrafter"/>
</dbReference>
<dbReference type="InterPro" id="IPR036188">
    <property type="entry name" value="FAD/NAD-bd_sf"/>
</dbReference>
<keyword evidence="9 12" id="KW-1133">Transmembrane helix</keyword>
<comment type="similarity">
    <text evidence="4 12">Belongs to the squalene monooxygenase family.</text>
</comment>
<evidence type="ECO:0000256" key="8">
    <source>
        <dbReference type="ARBA" id="ARBA00022827"/>
    </source>
</evidence>
<comment type="caution">
    <text evidence="15">The sequence shown here is derived from an EMBL/GenBank/DDBJ whole genome shotgun (WGS) entry which is preliminary data.</text>
</comment>
<dbReference type="GO" id="GO:0016020">
    <property type="term" value="C:membrane"/>
    <property type="evidence" value="ECO:0007669"/>
    <property type="project" value="UniProtKB-SubCell"/>
</dbReference>
<keyword evidence="8 12" id="KW-0274">FAD</keyword>
<dbReference type="Proteomes" id="UP001140949">
    <property type="component" value="Unassembled WGS sequence"/>
</dbReference>
<dbReference type="EMBL" id="JANAVB010041219">
    <property type="protein sequence ID" value="KAJ6796679.1"/>
    <property type="molecule type" value="Genomic_DNA"/>
</dbReference>
<keyword evidence="6 12" id="KW-0285">Flavoprotein</keyword>
<evidence type="ECO:0000256" key="4">
    <source>
        <dbReference type="ARBA" id="ARBA00008802"/>
    </source>
</evidence>
<dbReference type="PANTHER" id="PTHR10835">
    <property type="entry name" value="SQUALENE MONOOXYGENASE"/>
    <property type="match status" value="1"/>
</dbReference>
<evidence type="ECO:0000256" key="5">
    <source>
        <dbReference type="ARBA" id="ARBA00012312"/>
    </source>
</evidence>
<dbReference type="GO" id="GO:0050660">
    <property type="term" value="F:flavin adenine dinucleotide binding"/>
    <property type="evidence" value="ECO:0007669"/>
    <property type="project" value="UniProtKB-UniRule"/>
</dbReference>
<accession>A0AAX6DYA0</accession>
<dbReference type="SUPFAM" id="SSF51905">
    <property type="entry name" value="FAD/NAD(P)-binding domain"/>
    <property type="match status" value="1"/>
</dbReference>
<evidence type="ECO:0000313" key="15">
    <source>
        <dbReference type="EMBL" id="KAJ6796679.1"/>
    </source>
</evidence>
<comment type="function">
    <text evidence="12">Catalyzes the stereospecific oxidation of squalene to (S)-2,3-epoxysqualene, and is considered to be a rate-limiting enzyme in steroid biosynthesis.</text>
</comment>
<evidence type="ECO:0000256" key="3">
    <source>
        <dbReference type="ARBA" id="ARBA00005018"/>
    </source>
</evidence>
<dbReference type="GO" id="GO:0009725">
    <property type="term" value="P:response to hormone"/>
    <property type="evidence" value="ECO:0007669"/>
    <property type="project" value="UniProtKB-ARBA"/>
</dbReference>
<keyword evidence="11 12" id="KW-0472">Membrane</keyword>
<reference evidence="15" key="1">
    <citation type="journal article" date="2023" name="GigaByte">
        <title>Genome assembly of the bearded iris, Iris pallida Lam.</title>
        <authorList>
            <person name="Bruccoleri R.E."/>
            <person name="Oakeley E.J."/>
            <person name="Faust A.M.E."/>
            <person name="Altorfer M."/>
            <person name="Dessus-Babus S."/>
            <person name="Burckhardt D."/>
            <person name="Oertli M."/>
            <person name="Naumann U."/>
            <person name="Petersen F."/>
            <person name="Wong J."/>
        </authorList>
    </citation>
    <scope>NUCLEOTIDE SEQUENCE</scope>
    <source>
        <strain evidence="15">GSM-AAB239-AS_SAM_17_03QT</strain>
    </source>
</reference>
<feature type="transmembrane region" description="Helical" evidence="12">
    <location>
        <begin position="72"/>
        <end position="90"/>
    </location>
</feature>
<reference evidence="15" key="2">
    <citation type="submission" date="2023-04" db="EMBL/GenBank/DDBJ databases">
        <authorList>
            <person name="Bruccoleri R.E."/>
            <person name="Oakeley E.J."/>
            <person name="Faust A.-M."/>
            <person name="Dessus-Babus S."/>
            <person name="Altorfer M."/>
            <person name="Burckhardt D."/>
            <person name="Oertli M."/>
            <person name="Naumann U."/>
            <person name="Petersen F."/>
            <person name="Wong J."/>
        </authorList>
    </citation>
    <scope>NUCLEOTIDE SEQUENCE</scope>
    <source>
        <strain evidence="15">GSM-AAB239-AS_SAM_17_03QT</strain>
        <tissue evidence="15">Leaf</tissue>
    </source>
</reference>
<keyword evidence="16" id="KW-1185">Reference proteome</keyword>
<name>A0AAX6DYA0_IRIPA</name>
<feature type="domain" description="Squalene epoxidase" evidence="14">
    <location>
        <begin position="277"/>
        <end position="549"/>
    </location>
</feature>
<evidence type="ECO:0000256" key="10">
    <source>
        <dbReference type="ARBA" id="ARBA00023002"/>
    </source>
</evidence>
<evidence type="ECO:0000256" key="7">
    <source>
        <dbReference type="ARBA" id="ARBA00022692"/>
    </source>
</evidence>
<evidence type="ECO:0000256" key="11">
    <source>
        <dbReference type="ARBA" id="ARBA00023136"/>
    </source>
</evidence>
<gene>
    <name evidence="15" type="ORF">M6B38_219720</name>
</gene>
<comment type="pathway">
    <text evidence="3">Terpene metabolism; lanosterol biosynthesis; lanosterol from farnesyl diphosphate: step 2/3.</text>
</comment>